<name>A0A0P8C3K3_9CYAN</name>
<dbReference type="AlphaFoldDB" id="A0A0P8C3K3"/>
<dbReference type="EMBL" id="LJZR01000008">
    <property type="protein sequence ID" value="KPQ36105.1"/>
    <property type="molecule type" value="Genomic_DNA"/>
</dbReference>
<sequence>MPHTLALIQEKLLASCFLSAFNAQSIDSIDLAADFLTHHKQTELSLKGLLREVRLNNRVGLISRINCCFPKDTRLTAKEALHCAELLNHLLVHSKVFVVQDIDGDQRYSFRMDTLLQGSCDRENIARFLDDITVDVEVLLHFFQGHPLAPDEPSKFSAKALVKPRLTAA</sequence>
<comment type="caution">
    <text evidence="1">The sequence shown here is derived from an EMBL/GenBank/DDBJ whole genome shotgun (WGS) entry which is preliminary data.</text>
</comment>
<evidence type="ECO:0000313" key="1">
    <source>
        <dbReference type="EMBL" id="KPQ36105.1"/>
    </source>
</evidence>
<accession>A0A0P8C3K3</accession>
<gene>
    <name evidence="1" type="ORF">HLUCCA11_07790</name>
</gene>
<proteinExistence type="predicted"/>
<evidence type="ECO:0008006" key="3">
    <source>
        <dbReference type="Google" id="ProtNLM"/>
    </source>
</evidence>
<evidence type="ECO:0000313" key="2">
    <source>
        <dbReference type="Proteomes" id="UP000050465"/>
    </source>
</evidence>
<dbReference type="Proteomes" id="UP000050465">
    <property type="component" value="Unassembled WGS sequence"/>
</dbReference>
<reference evidence="1 2" key="1">
    <citation type="submission" date="2015-09" db="EMBL/GenBank/DDBJ databases">
        <title>Identification and resolution of microdiversity through metagenomic sequencing of parallel consortia.</title>
        <authorList>
            <person name="Nelson W.C."/>
            <person name="Romine M.F."/>
            <person name="Lindemann S.R."/>
        </authorList>
    </citation>
    <scope>NUCLEOTIDE SEQUENCE [LARGE SCALE GENOMIC DNA]</scope>
    <source>
        <strain evidence="1">Ana</strain>
    </source>
</reference>
<protein>
    <recommendedName>
        <fullName evidence="3">Bacterial sensory transduction regulator</fullName>
    </recommendedName>
</protein>
<organism evidence="1 2">
    <name type="scientific">Phormidesmis priestleyi Ana</name>
    <dbReference type="NCBI Taxonomy" id="1666911"/>
    <lineage>
        <taxon>Bacteria</taxon>
        <taxon>Bacillati</taxon>
        <taxon>Cyanobacteriota</taxon>
        <taxon>Cyanophyceae</taxon>
        <taxon>Leptolyngbyales</taxon>
        <taxon>Leptolyngbyaceae</taxon>
        <taxon>Phormidesmis</taxon>
    </lineage>
</organism>